<reference evidence="1 2" key="2">
    <citation type="submission" date="2018-05" db="EMBL/GenBank/DDBJ databases">
        <authorList>
            <person name="Lanie J.A."/>
            <person name="Ng W.-L."/>
            <person name="Kazmierczak K.M."/>
            <person name="Andrzejewski T.M."/>
            <person name="Davidsen T.M."/>
            <person name="Wayne K.J."/>
            <person name="Tettelin H."/>
            <person name="Glass J.I."/>
            <person name="Rusch D."/>
            <person name="Podicherti R."/>
            <person name="Tsui H.-C.T."/>
            <person name="Winkler M.E."/>
        </authorList>
    </citation>
    <scope>NUCLEOTIDE SEQUENCE [LARGE SCALE GENOMIC DNA]</scope>
    <source>
        <strain evidence="1 2">C305</strain>
    </source>
</reference>
<evidence type="ECO:0000313" key="1">
    <source>
        <dbReference type="EMBL" id="PWH84943.1"/>
    </source>
</evidence>
<evidence type="ECO:0000313" key="2">
    <source>
        <dbReference type="Proteomes" id="UP000245370"/>
    </source>
</evidence>
<comment type="caution">
    <text evidence="1">The sequence shown here is derived from an EMBL/GenBank/DDBJ whole genome shotgun (WGS) entry which is preliminary data.</text>
</comment>
<sequence length="185" mass="21465">MSQTLTSRESDALLKTLKERFEENVNRHESLKWEDVFEKLKAQPEKLWSLHRMEETGGEPDVVDYDSTTDTYTFYDCSAESPKGRRSLCYDKQALLSNPKARPKNNIVDVAEEMGIEILDNIQYRQLQELGIFDAKSSSWLKTPDRIRSLGGAIFGDYRYDEVFIYHNSAISYYVSRGFRGLLKL</sequence>
<dbReference type="InterPro" id="IPR025352">
    <property type="entry name" value="DUF4256"/>
</dbReference>
<gene>
    <name evidence="1" type="ORF">DIT68_12145</name>
</gene>
<dbReference type="AlphaFoldDB" id="A0A2U2XB02"/>
<dbReference type="Pfam" id="PF14066">
    <property type="entry name" value="DUF4256"/>
    <property type="match status" value="1"/>
</dbReference>
<protein>
    <submittedName>
        <fullName evidence="1">DUF4256 domain-containing protein</fullName>
    </submittedName>
</protein>
<organism evidence="1 2">
    <name type="scientific">Brumimicrobium oceani</name>
    <dbReference type="NCBI Taxonomy" id="2100725"/>
    <lineage>
        <taxon>Bacteria</taxon>
        <taxon>Pseudomonadati</taxon>
        <taxon>Bacteroidota</taxon>
        <taxon>Flavobacteriia</taxon>
        <taxon>Flavobacteriales</taxon>
        <taxon>Crocinitomicaceae</taxon>
        <taxon>Brumimicrobium</taxon>
    </lineage>
</organism>
<accession>A0A2U2XB02</accession>
<name>A0A2U2XB02_9FLAO</name>
<proteinExistence type="predicted"/>
<dbReference type="Proteomes" id="UP000245370">
    <property type="component" value="Unassembled WGS sequence"/>
</dbReference>
<keyword evidence="2" id="KW-1185">Reference proteome</keyword>
<dbReference type="RefSeq" id="WP_109360135.1">
    <property type="nucleotide sequence ID" value="NZ_QFRJ01000010.1"/>
</dbReference>
<dbReference type="OrthoDB" id="8442276at2"/>
<reference evidence="1 2" key="1">
    <citation type="submission" date="2018-05" db="EMBL/GenBank/DDBJ databases">
        <title>Brumimicrobium oceani sp. nov., isolated from coastal sediment.</title>
        <authorList>
            <person name="Kou Y."/>
        </authorList>
    </citation>
    <scope>NUCLEOTIDE SEQUENCE [LARGE SCALE GENOMIC DNA]</scope>
    <source>
        <strain evidence="1 2">C305</strain>
    </source>
</reference>
<dbReference type="EMBL" id="QFRJ01000010">
    <property type="protein sequence ID" value="PWH84943.1"/>
    <property type="molecule type" value="Genomic_DNA"/>
</dbReference>